<keyword evidence="3" id="KW-0804">Transcription</keyword>
<dbReference type="EMBL" id="JAVREV010000004">
    <property type="protein sequence ID" value="MDT0442674.1"/>
    <property type="molecule type" value="Genomic_DNA"/>
</dbReference>
<proteinExistence type="predicted"/>
<dbReference type="RefSeq" id="WP_311617091.1">
    <property type="nucleotide sequence ID" value="NZ_JAVREV010000004.1"/>
</dbReference>
<evidence type="ECO:0000256" key="3">
    <source>
        <dbReference type="ARBA" id="ARBA00023163"/>
    </source>
</evidence>
<dbReference type="InterPro" id="IPR018062">
    <property type="entry name" value="HTH_AraC-typ_CS"/>
</dbReference>
<dbReference type="InterPro" id="IPR050204">
    <property type="entry name" value="AraC_XylS_family_regulators"/>
</dbReference>
<dbReference type="PRINTS" id="PR00032">
    <property type="entry name" value="HTHARAC"/>
</dbReference>
<evidence type="ECO:0000259" key="5">
    <source>
        <dbReference type="PROSITE" id="PS01124"/>
    </source>
</evidence>
<dbReference type="SMART" id="SM00342">
    <property type="entry name" value="HTH_ARAC"/>
    <property type="match status" value="1"/>
</dbReference>
<sequence length="282" mass="30927">MAESGESAESTMAVWRVPLGRPPDIARVDIGHHGTACTVEEWCLDDLWSLHLYGYHGRLAIGPHRVTLAPGWLSLIPPGTVHRFHYVGPSVHLFAHFHLPAAGAPTAALPSALDCGTELPRIRELFESARAASGTAPHRARADLWSLLCRLETMTAAADRDTRGMHPAVAAVLDHVDAHLDERMSVTFLARLAGISPNHLTRLFRTQVGETVVAHVRHRRLARARTLLTSTGMPVKTVAHSVGFGDLQTFNKAFRRRYGMSPRRARHGTMTAAPRPDDRTIG</sequence>
<evidence type="ECO:0000313" key="7">
    <source>
        <dbReference type="Proteomes" id="UP001183615"/>
    </source>
</evidence>
<comment type="caution">
    <text evidence="6">The sequence shown here is derived from an EMBL/GenBank/DDBJ whole genome shotgun (WGS) entry which is preliminary data.</text>
</comment>
<dbReference type="Proteomes" id="UP001183615">
    <property type="component" value="Unassembled WGS sequence"/>
</dbReference>
<protein>
    <submittedName>
        <fullName evidence="6">Helix-turn-helix transcriptional regulator</fullName>
    </submittedName>
</protein>
<dbReference type="PROSITE" id="PS01124">
    <property type="entry name" value="HTH_ARAC_FAMILY_2"/>
    <property type="match status" value="1"/>
</dbReference>
<accession>A0ABU2S0Z2</accession>
<dbReference type="InterPro" id="IPR009057">
    <property type="entry name" value="Homeodomain-like_sf"/>
</dbReference>
<dbReference type="PROSITE" id="PS00041">
    <property type="entry name" value="HTH_ARAC_FAMILY_1"/>
    <property type="match status" value="1"/>
</dbReference>
<dbReference type="InterPro" id="IPR020449">
    <property type="entry name" value="Tscrpt_reg_AraC-type_HTH"/>
</dbReference>
<keyword evidence="7" id="KW-1185">Reference proteome</keyword>
<dbReference type="SUPFAM" id="SSF46689">
    <property type="entry name" value="Homeodomain-like"/>
    <property type="match status" value="2"/>
</dbReference>
<reference evidence="7" key="1">
    <citation type="submission" date="2023-07" db="EMBL/GenBank/DDBJ databases">
        <title>30 novel species of actinomycetes from the DSMZ collection.</title>
        <authorList>
            <person name="Nouioui I."/>
        </authorList>
    </citation>
    <scope>NUCLEOTIDE SEQUENCE [LARGE SCALE GENOMIC DNA]</scope>
    <source>
        <strain evidence="7">DSM 41886</strain>
    </source>
</reference>
<organism evidence="6 7">
    <name type="scientific">Streptomyces johnsoniae</name>
    <dbReference type="NCBI Taxonomy" id="3075532"/>
    <lineage>
        <taxon>Bacteria</taxon>
        <taxon>Bacillati</taxon>
        <taxon>Actinomycetota</taxon>
        <taxon>Actinomycetes</taxon>
        <taxon>Kitasatosporales</taxon>
        <taxon>Streptomycetaceae</taxon>
        <taxon>Streptomyces</taxon>
    </lineage>
</organism>
<feature type="region of interest" description="Disordered" evidence="4">
    <location>
        <begin position="260"/>
        <end position="282"/>
    </location>
</feature>
<evidence type="ECO:0000256" key="4">
    <source>
        <dbReference type="SAM" id="MobiDB-lite"/>
    </source>
</evidence>
<dbReference type="Pfam" id="PF12833">
    <property type="entry name" value="HTH_18"/>
    <property type="match status" value="1"/>
</dbReference>
<keyword evidence="1" id="KW-0805">Transcription regulation</keyword>
<dbReference type="InterPro" id="IPR018060">
    <property type="entry name" value="HTH_AraC"/>
</dbReference>
<dbReference type="PANTHER" id="PTHR46796:SF6">
    <property type="entry name" value="ARAC SUBFAMILY"/>
    <property type="match status" value="1"/>
</dbReference>
<evidence type="ECO:0000256" key="1">
    <source>
        <dbReference type="ARBA" id="ARBA00023015"/>
    </source>
</evidence>
<dbReference type="PANTHER" id="PTHR46796">
    <property type="entry name" value="HTH-TYPE TRANSCRIPTIONAL ACTIVATOR RHAS-RELATED"/>
    <property type="match status" value="1"/>
</dbReference>
<evidence type="ECO:0000313" key="6">
    <source>
        <dbReference type="EMBL" id="MDT0442674.1"/>
    </source>
</evidence>
<gene>
    <name evidence="6" type="ORF">RM779_08690</name>
</gene>
<evidence type="ECO:0000256" key="2">
    <source>
        <dbReference type="ARBA" id="ARBA00023125"/>
    </source>
</evidence>
<dbReference type="Gene3D" id="1.10.10.60">
    <property type="entry name" value="Homeodomain-like"/>
    <property type="match status" value="1"/>
</dbReference>
<feature type="domain" description="HTH araC/xylS-type" evidence="5">
    <location>
        <begin position="170"/>
        <end position="268"/>
    </location>
</feature>
<keyword evidence="2" id="KW-0238">DNA-binding</keyword>
<name>A0ABU2S0Z2_9ACTN</name>